<feature type="coiled-coil region" evidence="1">
    <location>
        <begin position="38"/>
        <end position="101"/>
    </location>
</feature>
<protein>
    <recommendedName>
        <fullName evidence="5">BZIP transcription factor</fullName>
    </recommendedName>
</protein>
<dbReference type="PANTHER" id="PTHR37012:SF2">
    <property type="entry name" value="BZIP DOMAIN-CONTAINING PROTEIN-RELATED"/>
    <property type="match status" value="1"/>
</dbReference>
<gene>
    <name evidence="3" type="ORF">MPH_05277</name>
</gene>
<feature type="region of interest" description="Disordered" evidence="2">
    <location>
        <begin position="201"/>
        <end position="248"/>
    </location>
</feature>
<dbReference type="AlphaFoldDB" id="K2S4Q8"/>
<dbReference type="eggNOG" id="ENOG502RZFH">
    <property type="taxonomic scope" value="Eukaryota"/>
</dbReference>
<evidence type="ECO:0000256" key="1">
    <source>
        <dbReference type="SAM" id="Coils"/>
    </source>
</evidence>
<dbReference type="HOGENOM" id="CLU_020925_1_1_1"/>
<dbReference type="CDD" id="cd14686">
    <property type="entry name" value="bZIP"/>
    <property type="match status" value="1"/>
</dbReference>
<feature type="compositionally biased region" description="Polar residues" evidence="2">
    <location>
        <begin position="201"/>
        <end position="213"/>
    </location>
</feature>
<evidence type="ECO:0000313" key="4">
    <source>
        <dbReference type="Proteomes" id="UP000007129"/>
    </source>
</evidence>
<sequence length="504" mass="56092">MAGSGSTTNKRSRAIASLTDEQAQHKRDIDRRAQRAFRQRTKDCIASLEQENARIREAFKNREAELEQENDRIRGLLRSREAELEQEVQVLREQNETLARSLGNILDLASTTLGVTCDDSVTTAESYQEALPYEESQIPAVRTPHLVQSPHTVPMGGPALPAAIGLVRNRVEEEAVPSRIGHDLPTPTPVQHAVDRVTCGLSPQYSTTGQNLQHGAGHDRREESSMYQRSAANPPPAKQTRPADGTMHLSHSDFPVDEDPFQNNIAMAIPTPGSMATVGPTSLEVGPGYSSNAVHTVVPPFVSSVCPLDEILHNFLGSRRSMLVGGVPLEAVVGPTRPSVKRLRNPDSVEAQHGLEGLMSDVLSTYVQVEMPQKMAFFWIMNQTMRWMISRTRETYMYMPSWLRPTATQITVPHAIWITNIPWPGVRDLLIEKPEEYPYEVVGKWYTAHVSVGWNFDALDAIDDVGGAERVHSIFENHLRNLKNWAVSPAFLERFPAMTPLIHG</sequence>
<reference evidence="3 4" key="1">
    <citation type="journal article" date="2012" name="BMC Genomics">
        <title>Tools to kill: Genome of one of the most destructive plant pathogenic fungi Macrophomina phaseolina.</title>
        <authorList>
            <person name="Islam M.S."/>
            <person name="Haque M.S."/>
            <person name="Islam M.M."/>
            <person name="Emdad E.M."/>
            <person name="Halim A."/>
            <person name="Hossen Q.M.M."/>
            <person name="Hossain M.Z."/>
            <person name="Ahmed B."/>
            <person name="Rahim S."/>
            <person name="Rahman M.S."/>
            <person name="Alam M.M."/>
            <person name="Hou S."/>
            <person name="Wan X."/>
            <person name="Saito J.A."/>
            <person name="Alam M."/>
        </authorList>
    </citation>
    <scope>NUCLEOTIDE SEQUENCE [LARGE SCALE GENOMIC DNA]</scope>
    <source>
        <strain evidence="3 4">MS6</strain>
    </source>
</reference>
<dbReference type="OrthoDB" id="2985014at2759"/>
<dbReference type="PANTHER" id="PTHR37012">
    <property type="entry name" value="B-ZIP TRANSCRIPTION FACTOR (EUROFUNG)-RELATED"/>
    <property type="match status" value="1"/>
</dbReference>
<evidence type="ECO:0000256" key="2">
    <source>
        <dbReference type="SAM" id="MobiDB-lite"/>
    </source>
</evidence>
<dbReference type="Pfam" id="PF11905">
    <property type="entry name" value="DUF3425"/>
    <property type="match status" value="1"/>
</dbReference>
<dbReference type="InParanoid" id="K2S4Q8"/>
<evidence type="ECO:0000313" key="3">
    <source>
        <dbReference type="EMBL" id="EKG17499.1"/>
    </source>
</evidence>
<comment type="caution">
    <text evidence="3">The sequence shown here is derived from an EMBL/GenBank/DDBJ whole genome shotgun (WGS) entry which is preliminary data.</text>
</comment>
<dbReference type="Proteomes" id="UP000007129">
    <property type="component" value="Unassembled WGS sequence"/>
</dbReference>
<dbReference type="VEuPathDB" id="FungiDB:MPH_05277"/>
<organism evidence="3 4">
    <name type="scientific">Macrophomina phaseolina (strain MS6)</name>
    <name type="common">Charcoal rot fungus</name>
    <dbReference type="NCBI Taxonomy" id="1126212"/>
    <lineage>
        <taxon>Eukaryota</taxon>
        <taxon>Fungi</taxon>
        <taxon>Dikarya</taxon>
        <taxon>Ascomycota</taxon>
        <taxon>Pezizomycotina</taxon>
        <taxon>Dothideomycetes</taxon>
        <taxon>Dothideomycetes incertae sedis</taxon>
        <taxon>Botryosphaeriales</taxon>
        <taxon>Botryosphaeriaceae</taxon>
        <taxon>Macrophomina</taxon>
    </lineage>
</organism>
<name>K2S4Q8_MACPH</name>
<accession>K2S4Q8</accession>
<dbReference type="EMBL" id="AHHD01000239">
    <property type="protein sequence ID" value="EKG17499.1"/>
    <property type="molecule type" value="Genomic_DNA"/>
</dbReference>
<proteinExistence type="predicted"/>
<keyword evidence="1" id="KW-0175">Coiled coil</keyword>
<dbReference type="InterPro" id="IPR021833">
    <property type="entry name" value="DUF3425"/>
</dbReference>
<evidence type="ECO:0008006" key="5">
    <source>
        <dbReference type="Google" id="ProtNLM"/>
    </source>
</evidence>
<feature type="region of interest" description="Disordered" evidence="2">
    <location>
        <begin position="1"/>
        <end position="29"/>
    </location>
</feature>